<organism evidence="2 3">
    <name type="scientific">Mugilogobius chulae</name>
    <name type="common">yellowstripe goby</name>
    <dbReference type="NCBI Taxonomy" id="88201"/>
    <lineage>
        <taxon>Eukaryota</taxon>
        <taxon>Metazoa</taxon>
        <taxon>Chordata</taxon>
        <taxon>Craniata</taxon>
        <taxon>Vertebrata</taxon>
        <taxon>Euteleostomi</taxon>
        <taxon>Actinopterygii</taxon>
        <taxon>Neopterygii</taxon>
        <taxon>Teleostei</taxon>
        <taxon>Neoteleostei</taxon>
        <taxon>Acanthomorphata</taxon>
        <taxon>Gobiaria</taxon>
        <taxon>Gobiiformes</taxon>
        <taxon>Gobioidei</taxon>
        <taxon>Gobiidae</taxon>
        <taxon>Gobionellinae</taxon>
        <taxon>Mugilogobius</taxon>
    </lineage>
</organism>
<accession>A0AAW0PMT3</accession>
<evidence type="ECO:0000313" key="2">
    <source>
        <dbReference type="EMBL" id="KAK7933182.1"/>
    </source>
</evidence>
<sequence length="198" mass="22282">MSHQQDTGDTLEGPDLQTYDEHSFLGSALFSATDSTNDITVTFRWHGLPLRVAQIPVSQLLYVANELDSVVGGPNTVVVLGVWADFTTFPLEVYYQRLVTIRRAVQRLLNRGPGTKVIIRTANMRQQNLPSSLISSDWYALQRDKVLRAVFKDTGAVLLEAWDMVQAHDHLHDLHPPPEIIKLMIDQVLSHTCPGTRR</sequence>
<dbReference type="Pfam" id="PF24536">
    <property type="entry name" value="NXPE4_C"/>
    <property type="match status" value="1"/>
</dbReference>
<keyword evidence="3" id="KW-1185">Reference proteome</keyword>
<dbReference type="Proteomes" id="UP001460270">
    <property type="component" value="Unassembled WGS sequence"/>
</dbReference>
<dbReference type="PANTHER" id="PTHR16165:SF9">
    <property type="entry name" value="NXPE FAMILY MEMBER 3"/>
    <property type="match status" value="1"/>
</dbReference>
<evidence type="ECO:0000259" key="1">
    <source>
        <dbReference type="Pfam" id="PF24536"/>
    </source>
</evidence>
<dbReference type="PANTHER" id="PTHR16165">
    <property type="entry name" value="NXPE FAMILY MEMBER"/>
    <property type="match status" value="1"/>
</dbReference>
<reference evidence="3" key="1">
    <citation type="submission" date="2024-04" db="EMBL/GenBank/DDBJ databases">
        <title>Salinicola lusitanus LLJ914,a marine bacterium isolated from the Okinawa Trough.</title>
        <authorList>
            <person name="Li J."/>
        </authorList>
    </citation>
    <scope>NUCLEOTIDE SEQUENCE [LARGE SCALE GENOMIC DNA]</scope>
</reference>
<dbReference type="AlphaFoldDB" id="A0AAW0PMT3"/>
<name>A0AAW0PMT3_9GOBI</name>
<dbReference type="EMBL" id="JBBPFD010000003">
    <property type="protein sequence ID" value="KAK7933182.1"/>
    <property type="molecule type" value="Genomic_DNA"/>
</dbReference>
<comment type="caution">
    <text evidence="2">The sequence shown here is derived from an EMBL/GenBank/DDBJ whole genome shotgun (WGS) entry which is preliminary data.</text>
</comment>
<protein>
    <recommendedName>
        <fullName evidence="1">NXPE C-terminal domain-containing protein</fullName>
    </recommendedName>
</protein>
<feature type="domain" description="NXPE C-terminal" evidence="1">
    <location>
        <begin position="15"/>
        <end position="193"/>
    </location>
</feature>
<gene>
    <name evidence="2" type="ORF">WMY93_004078</name>
</gene>
<evidence type="ECO:0000313" key="3">
    <source>
        <dbReference type="Proteomes" id="UP001460270"/>
    </source>
</evidence>
<proteinExistence type="predicted"/>
<dbReference type="InterPro" id="IPR057106">
    <property type="entry name" value="NXPE4_C"/>
</dbReference>